<evidence type="ECO:0000313" key="1">
    <source>
        <dbReference type="EMBL" id="CAG8807516.1"/>
    </source>
</evidence>
<comment type="caution">
    <text evidence="1">The sequence shown here is derived from an EMBL/GenBank/DDBJ whole genome shotgun (WGS) entry which is preliminary data.</text>
</comment>
<proteinExistence type="predicted"/>
<sequence length="77" mass="8841">KAYVRDCDGKSKDVAQTDFFFSFEPFPKPTSDFLENLKDKPFNLSTLYFIVSLQAPNESSGKLFGLYKSQDYVLEIN</sequence>
<protein>
    <submittedName>
        <fullName evidence="1">14556_t:CDS:1</fullName>
    </submittedName>
</protein>
<evidence type="ECO:0000313" key="2">
    <source>
        <dbReference type="Proteomes" id="UP000789901"/>
    </source>
</evidence>
<keyword evidence="2" id="KW-1185">Reference proteome</keyword>
<accession>A0ABN7VZD0</accession>
<organism evidence="1 2">
    <name type="scientific">Gigaspora margarita</name>
    <dbReference type="NCBI Taxonomy" id="4874"/>
    <lineage>
        <taxon>Eukaryota</taxon>
        <taxon>Fungi</taxon>
        <taxon>Fungi incertae sedis</taxon>
        <taxon>Mucoromycota</taxon>
        <taxon>Glomeromycotina</taxon>
        <taxon>Glomeromycetes</taxon>
        <taxon>Diversisporales</taxon>
        <taxon>Gigasporaceae</taxon>
        <taxon>Gigaspora</taxon>
    </lineage>
</organism>
<feature type="non-terminal residue" evidence="1">
    <location>
        <position position="1"/>
    </location>
</feature>
<reference evidence="1 2" key="1">
    <citation type="submission" date="2021-06" db="EMBL/GenBank/DDBJ databases">
        <authorList>
            <person name="Kallberg Y."/>
            <person name="Tangrot J."/>
            <person name="Rosling A."/>
        </authorList>
    </citation>
    <scope>NUCLEOTIDE SEQUENCE [LARGE SCALE GENOMIC DNA]</scope>
    <source>
        <strain evidence="1 2">120-4 pot B 10/14</strain>
    </source>
</reference>
<name>A0ABN7VZD0_GIGMA</name>
<dbReference type="Proteomes" id="UP000789901">
    <property type="component" value="Unassembled WGS sequence"/>
</dbReference>
<gene>
    <name evidence="1" type="ORF">GMARGA_LOCUS24506</name>
</gene>
<dbReference type="EMBL" id="CAJVQB010025932">
    <property type="protein sequence ID" value="CAG8807516.1"/>
    <property type="molecule type" value="Genomic_DNA"/>
</dbReference>